<evidence type="ECO:0000313" key="2">
    <source>
        <dbReference type="EMBL" id="KAG8224680.1"/>
    </source>
</evidence>
<comment type="caution">
    <text evidence="2">The sequence shown here is derived from an EMBL/GenBank/DDBJ whole genome shotgun (WGS) entry which is preliminary data.</text>
</comment>
<accession>A0A8K0JXU1</accession>
<organism evidence="2 3">
    <name type="scientific">Ladona fulva</name>
    <name type="common">Scarce chaser dragonfly</name>
    <name type="synonym">Libellula fulva</name>
    <dbReference type="NCBI Taxonomy" id="123851"/>
    <lineage>
        <taxon>Eukaryota</taxon>
        <taxon>Metazoa</taxon>
        <taxon>Ecdysozoa</taxon>
        <taxon>Arthropoda</taxon>
        <taxon>Hexapoda</taxon>
        <taxon>Insecta</taxon>
        <taxon>Pterygota</taxon>
        <taxon>Palaeoptera</taxon>
        <taxon>Odonata</taxon>
        <taxon>Epiprocta</taxon>
        <taxon>Anisoptera</taxon>
        <taxon>Libelluloidea</taxon>
        <taxon>Libellulidae</taxon>
        <taxon>Ladona</taxon>
    </lineage>
</organism>
<dbReference type="OrthoDB" id="525027at2759"/>
<name>A0A8K0JXU1_LADFU</name>
<dbReference type="GO" id="GO:0006351">
    <property type="term" value="P:DNA-templated transcription"/>
    <property type="evidence" value="ECO:0007669"/>
    <property type="project" value="InterPro"/>
</dbReference>
<feature type="region of interest" description="Disordered" evidence="1">
    <location>
        <begin position="573"/>
        <end position="596"/>
    </location>
</feature>
<dbReference type="GO" id="GO:0003714">
    <property type="term" value="F:transcription corepressor activity"/>
    <property type="evidence" value="ECO:0007669"/>
    <property type="project" value="InterPro"/>
</dbReference>
<dbReference type="PANTHER" id="PTHR21243">
    <property type="entry name" value="PROTEIN SCAI"/>
    <property type="match status" value="1"/>
</dbReference>
<dbReference type="AlphaFoldDB" id="A0A8K0JXU1"/>
<sequence>MVIMAGMDEHERKIVIEFCHLLEKSKQLFNGLRDLPQYGHKQWQAYFGRTFDVYTKLWKFQQQHRQILDSKYGLKRWQIGEIASKIGQLYYHYYLRTSETNYLNEAYSFYAAIRGRAYYSRASKEDRSDLMVKKLRYYARFIVVCLLLKKMKVVRELVMELDKQIVDYTSTYEPDDQLEWSLVLEEIKSFIKADGVVSVMHADSNAVILSHRLSPLTTPPVEKSPVMNLTLQEILIVGNCNDQVKFSELTMDMFRIIQTLEREPQEDFNHIYDASPAPGRLPFEKGYCGSSKGSYPMVSCHENGERPMKRENPHKYLLYKPTFSQVMVFLASGFKELPPNGALLLYLSADGCFSSTKHPEDVGYDLGGVVTSSKRELDHSNKKNCQLKEMNCLYPGDLYAFTRKPFFFIVDSDNSFVFQHIPRYFGQPLIILMSPQDTPPAYQDHQHNGSLFTLFLHSPLTAFCFICNIMNVPIHHWERCQSFIDRFVTEASRLFTRCRIDHQHNGSLFTLFLHSPLTAFCFICNIMNVPIHHWERCQSFIDRFVTEASRLFTRCRIGSPILAEMPAALTRPGSFGTSSSAASSTRPCPSSRGSSVGNEVLDHNPEELPVISLEPLDQAHPSRASVLKHNSQSMAHRSLGLLKRWIEGASGDSELIEEALAGFPIRGGKFTPLILGALGSCFLKISSIMFLWFSWCCGQLIDGFGMGQGWGTGKNGHQCMCVFIISKWKKVYVFVIGFGSPRCQPPLPDLDLLEHPALQHLVLDLALHLEVRGHFSSPDHPGEVLD</sequence>
<evidence type="ECO:0008006" key="4">
    <source>
        <dbReference type="Google" id="ProtNLM"/>
    </source>
</evidence>
<dbReference type="Proteomes" id="UP000792457">
    <property type="component" value="Unassembled WGS sequence"/>
</dbReference>
<dbReference type="InterPro" id="IPR022709">
    <property type="entry name" value="SCAI"/>
</dbReference>
<evidence type="ECO:0000313" key="3">
    <source>
        <dbReference type="Proteomes" id="UP000792457"/>
    </source>
</evidence>
<dbReference type="Pfam" id="PF12070">
    <property type="entry name" value="SCAI"/>
    <property type="match status" value="2"/>
</dbReference>
<keyword evidence="3" id="KW-1185">Reference proteome</keyword>
<gene>
    <name evidence="2" type="ORF">J437_LFUL003795</name>
</gene>
<proteinExistence type="predicted"/>
<protein>
    <recommendedName>
        <fullName evidence="4">Protein SCAI</fullName>
    </recommendedName>
</protein>
<reference evidence="2" key="1">
    <citation type="submission" date="2013-04" db="EMBL/GenBank/DDBJ databases">
        <authorList>
            <person name="Qu J."/>
            <person name="Murali S.C."/>
            <person name="Bandaranaike D."/>
            <person name="Bellair M."/>
            <person name="Blankenburg K."/>
            <person name="Chao H."/>
            <person name="Dinh H."/>
            <person name="Doddapaneni H."/>
            <person name="Downs B."/>
            <person name="Dugan-Rocha S."/>
            <person name="Elkadiri S."/>
            <person name="Gnanaolivu R.D."/>
            <person name="Hernandez B."/>
            <person name="Javaid M."/>
            <person name="Jayaseelan J.C."/>
            <person name="Lee S."/>
            <person name="Li M."/>
            <person name="Ming W."/>
            <person name="Munidasa M."/>
            <person name="Muniz J."/>
            <person name="Nguyen L."/>
            <person name="Ongeri F."/>
            <person name="Osuji N."/>
            <person name="Pu L.-L."/>
            <person name="Puazo M."/>
            <person name="Qu C."/>
            <person name="Quiroz J."/>
            <person name="Raj R."/>
            <person name="Weissenberger G."/>
            <person name="Xin Y."/>
            <person name="Zou X."/>
            <person name="Han Y."/>
            <person name="Richards S."/>
            <person name="Worley K."/>
            <person name="Muzny D."/>
            <person name="Gibbs R."/>
        </authorList>
    </citation>
    <scope>NUCLEOTIDE SEQUENCE</scope>
    <source>
        <strain evidence="2">Sampled in the wild</strain>
    </source>
</reference>
<dbReference type="EMBL" id="KZ308207">
    <property type="protein sequence ID" value="KAG8224680.1"/>
    <property type="molecule type" value="Genomic_DNA"/>
</dbReference>
<reference evidence="2" key="2">
    <citation type="submission" date="2017-10" db="EMBL/GenBank/DDBJ databases">
        <title>Ladona fulva Genome sequencing and assembly.</title>
        <authorList>
            <person name="Murali S."/>
            <person name="Richards S."/>
            <person name="Bandaranaike D."/>
            <person name="Bellair M."/>
            <person name="Blankenburg K."/>
            <person name="Chao H."/>
            <person name="Dinh H."/>
            <person name="Doddapaneni H."/>
            <person name="Dugan-Rocha S."/>
            <person name="Elkadiri S."/>
            <person name="Gnanaolivu R."/>
            <person name="Hernandez B."/>
            <person name="Skinner E."/>
            <person name="Javaid M."/>
            <person name="Lee S."/>
            <person name="Li M."/>
            <person name="Ming W."/>
            <person name="Munidasa M."/>
            <person name="Muniz J."/>
            <person name="Nguyen L."/>
            <person name="Hughes D."/>
            <person name="Osuji N."/>
            <person name="Pu L.-L."/>
            <person name="Puazo M."/>
            <person name="Qu C."/>
            <person name="Quiroz J."/>
            <person name="Raj R."/>
            <person name="Weissenberger G."/>
            <person name="Xin Y."/>
            <person name="Zou X."/>
            <person name="Han Y."/>
            <person name="Worley K."/>
            <person name="Muzny D."/>
            <person name="Gibbs R."/>
        </authorList>
    </citation>
    <scope>NUCLEOTIDE SEQUENCE</scope>
    <source>
        <strain evidence="2">Sampled in the wild</strain>
    </source>
</reference>
<feature type="compositionally biased region" description="Low complexity" evidence="1">
    <location>
        <begin position="573"/>
        <end position="592"/>
    </location>
</feature>
<evidence type="ECO:0000256" key="1">
    <source>
        <dbReference type="SAM" id="MobiDB-lite"/>
    </source>
</evidence>